<dbReference type="EMBL" id="JBDFQZ010000004">
    <property type="protein sequence ID" value="KAK9732795.1"/>
    <property type="molecule type" value="Genomic_DNA"/>
</dbReference>
<dbReference type="AlphaFoldDB" id="A0AAW1LFQ1"/>
<feature type="transmembrane region" description="Helical" evidence="1">
    <location>
        <begin position="36"/>
        <end position="54"/>
    </location>
</feature>
<dbReference type="PANTHER" id="PTHR31721">
    <property type="entry name" value="OS06G0710300 PROTEIN"/>
    <property type="match status" value="1"/>
</dbReference>
<feature type="transmembrane region" description="Helical" evidence="1">
    <location>
        <begin position="75"/>
        <end position="95"/>
    </location>
</feature>
<keyword evidence="1" id="KW-1133">Transmembrane helix</keyword>
<evidence type="ECO:0000256" key="1">
    <source>
        <dbReference type="SAM" id="Phobius"/>
    </source>
</evidence>
<name>A0AAW1LFQ1_SAPOF</name>
<protein>
    <submittedName>
        <fullName evidence="2">Uncharacterized protein</fullName>
    </submittedName>
</protein>
<accession>A0AAW1LFQ1</accession>
<proteinExistence type="predicted"/>
<comment type="caution">
    <text evidence="2">The sequence shown here is derived from an EMBL/GenBank/DDBJ whole genome shotgun (WGS) entry which is preliminary data.</text>
</comment>
<keyword evidence="3" id="KW-1185">Reference proteome</keyword>
<dbReference type="Proteomes" id="UP001443914">
    <property type="component" value="Unassembled WGS sequence"/>
</dbReference>
<dbReference type="PANTHER" id="PTHR31721:SF4">
    <property type="entry name" value="OS06G0710300 PROTEIN"/>
    <property type="match status" value="1"/>
</dbReference>
<dbReference type="Pfam" id="PF03350">
    <property type="entry name" value="UPF0114"/>
    <property type="match status" value="1"/>
</dbReference>
<keyword evidence="1" id="KW-0472">Membrane</keyword>
<evidence type="ECO:0000313" key="3">
    <source>
        <dbReference type="Proteomes" id="UP001443914"/>
    </source>
</evidence>
<sequence>MGKGVFKGCSIVAASFGEHFAKSGKAIVMLVEVIDVYLLGTVMLVFGMGIYELFVSNLDIAKSQPQSLHQNRSNLFGLFTLLVSLSSHIRVHLMITNLVMRYGVLFDVCSLKIW</sequence>
<keyword evidence="1" id="KW-0812">Transmembrane</keyword>
<evidence type="ECO:0000313" key="2">
    <source>
        <dbReference type="EMBL" id="KAK9732795.1"/>
    </source>
</evidence>
<organism evidence="2 3">
    <name type="scientific">Saponaria officinalis</name>
    <name type="common">Common soapwort</name>
    <name type="synonym">Lychnis saponaria</name>
    <dbReference type="NCBI Taxonomy" id="3572"/>
    <lineage>
        <taxon>Eukaryota</taxon>
        <taxon>Viridiplantae</taxon>
        <taxon>Streptophyta</taxon>
        <taxon>Embryophyta</taxon>
        <taxon>Tracheophyta</taxon>
        <taxon>Spermatophyta</taxon>
        <taxon>Magnoliopsida</taxon>
        <taxon>eudicotyledons</taxon>
        <taxon>Gunneridae</taxon>
        <taxon>Pentapetalae</taxon>
        <taxon>Caryophyllales</taxon>
        <taxon>Caryophyllaceae</taxon>
        <taxon>Caryophylleae</taxon>
        <taxon>Saponaria</taxon>
    </lineage>
</organism>
<reference evidence="2" key="1">
    <citation type="submission" date="2024-03" db="EMBL/GenBank/DDBJ databases">
        <title>WGS assembly of Saponaria officinalis var. Norfolk2.</title>
        <authorList>
            <person name="Jenkins J."/>
            <person name="Shu S."/>
            <person name="Grimwood J."/>
            <person name="Barry K."/>
            <person name="Goodstein D."/>
            <person name="Schmutz J."/>
            <person name="Leebens-Mack J."/>
            <person name="Osbourn A."/>
        </authorList>
    </citation>
    <scope>NUCLEOTIDE SEQUENCE [LARGE SCALE GENOMIC DNA]</scope>
    <source>
        <strain evidence="2">JIC</strain>
    </source>
</reference>
<dbReference type="InterPro" id="IPR005134">
    <property type="entry name" value="UPF0114"/>
</dbReference>
<gene>
    <name evidence="2" type="ORF">RND81_04G022900</name>
</gene>